<gene>
    <name evidence="2" type="ORF">CTAM01_15519</name>
</gene>
<protein>
    <recommendedName>
        <fullName evidence="4">PLAC8 family protein</fullName>
    </recommendedName>
</protein>
<dbReference type="RefSeq" id="XP_060373886.1">
    <property type="nucleotide sequence ID" value="XM_060531516.1"/>
</dbReference>
<name>A0ABQ9QL34_9PEZI</name>
<evidence type="ECO:0000313" key="2">
    <source>
        <dbReference type="EMBL" id="KAK1476276.1"/>
    </source>
</evidence>
<sequence length="71" mass="7429">MAGENEQEPGPQDTQPASSPGAPAEQQSDLTQEQMHLRGGCIDHDGFCCGVCIRPADGCYPGALCAFCTVM</sequence>
<proteinExistence type="predicted"/>
<keyword evidence="3" id="KW-1185">Reference proteome</keyword>
<evidence type="ECO:0000313" key="3">
    <source>
        <dbReference type="Proteomes" id="UP001227543"/>
    </source>
</evidence>
<comment type="caution">
    <text evidence="2">The sequence shown here is derived from an EMBL/GenBank/DDBJ whole genome shotgun (WGS) entry which is preliminary data.</text>
</comment>
<evidence type="ECO:0008006" key="4">
    <source>
        <dbReference type="Google" id="ProtNLM"/>
    </source>
</evidence>
<accession>A0ABQ9QL34</accession>
<dbReference type="EMBL" id="MLFU01000166">
    <property type="protein sequence ID" value="KAK1476276.1"/>
    <property type="molecule type" value="Genomic_DNA"/>
</dbReference>
<dbReference type="Proteomes" id="UP001227543">
    <property type="component" value="Unassembled WGS sequence"/>
</dbReference>
<evidence type="ECO:0000256" key="1">
    <source>
        <dbReference type="SAM" id="MobiDB-lite"/>
    </source>
</evidence>
<feature type="region of interest" description="Disordered" evidence="1">
    <location>
        <begin position="1"/>
        <end position="32"/>
    </location>
</feature>
<reference evidence="2 3" key="1">
    <citation type="submission" date="2016-10" db="EMBL/GenBank/DDBJ databases">
        <title>The genome sequence of Colletotrichum fioriniae PJ7.</title>
        <authorList>
            <person name="Baroncelli R."/>
        </authorList>
    </citation>
    <scope>NUCLEOTIDE SEQUENCE [LARGE SCALE GENOMIC DNA]</scope>
    <source>
        <strain evidence="2 3">Tom-12</strain>
    </source>
</reference>
<dbReference type="GeneID" id="85415754"/>
<organism evidence="2 3">
    <name type="scientific">Colletotrichum tamarilloi</name>
    <dbReference type="NCBI Taxonomy" id="1209934"/>
    <lineage>
        <taxon>Eukaryota</taxon>
        <taxon>Fungi</taxon>
        <taxon>Dikarya</taxon>
        <taxon>Ascomycota</taxon>
        <taxon>Pezizomycotina</taxon>
        <taxon>Sordariomycetes</taxon>
        <taxon>Hypocreomycetidae</taxon>
        <taxon>Glomerellales</taxon>
        <taxon>Glomerellaceae</taxon>
        <taxon>Colletotrichum</taxon>
        <taxon>Colletotrichum acutatum species complex</taxon>
    </lineage>
</organism>